<gene>
    <name evidence="2" type="ORF">G5B17_01105</name>
</gene>
<dbReference type="InterPro" id="IPR011008">
    <property type="entry name" value="Dimeric_a/b-barrel"/>
</dbReference>
<dbReference type="PANTHER" id="PTHR37832:SF1">
    <property type="entry name" value="STRESS-RESPONSE A_B BARREL DOMAIN-CONTAINING PROTEIN"/>
    <property type="match status" value="1"/>
</dbReference>
<dbReference type="SUPFAM" id="SSF54909">
    <property type="entry name" value="Dimeric alpha+beta barrel"/>
    <property type="match status" value="1"/>
</dbReference>
<dbReference type="RefSeq" id="WP_118578395.1">
    <property type="nucleotide sequence ID" value="NZ_JAAINN010000001.1"/>
</dbReference>
<dbReference type="Pfam" id="PF07876">
    <property type="entry name" value="Dabb"/>
    <property type="match status" value="1"/>
</dbReference>
<evidence type="ECO:0000313" key="3">
    <source>
        <dbReference type="Proteomes" id="UP001644719"/>
    </source>
</evidence>
<feature type="domain" description="Stress-response A/B barrel" evidence="1">
    <location>
        <begin position="2"/>
        <end position="98"/>
    </location>
</feature>
<accession>A0ABX2H447</accession>
<protein>
    <submittedName>
        <fullName evidence="2">Dabb family protein</fullName>
    </submittedName>
</protein>
<evidence type="ECO:0000313" key="2">
    <source>
        <dbReference type="EMBL" id="NSG84060.1"/>
    </source>
</evidence>
<name>A0ABX2H447_9FIRM</name>
<sequence length="100" mass="11184">MVKHMVMWSFKEEIPEEKKPELKAQIKEHLEGLVGVVPGLIKAEVVTDLLPSSTRDLCLITELESAEALAAYAVNPNHVHVADTYVRPNVCDRVAMDFEV</sequence>
<dbReference type="GeneID" id="69512727"/>
<organism evidence="2 3">
    <name type="scientific">Blautia faecis</name>
    <dbReference type="NCBI Taxonomy" id="871665"/>
    <lineage>
        <taxon>Bacteria</taxon>
        <taxon>Bacillati</taxon>
        <taxon>Bacillota</taxon>
        <taxon>Clostridia</taxon>
        <taxon>Lachnospirales</taxon>
        <taxon>Lachnospiraceae</taxon>
        <taxon>Blautia</taxon>
    </lineage>
</organism>
<dbReference type="SMART" id="SM00886">
    <property type="entry name" value="Dabb"/>
    <property type="match status" value="1"/>
</dbReference>
<keyword evidence="3" id="KW-1185">Reference proteome</keyword>
<comment type="caution">
    <text evidence="2">The sequence shown here is derived from an EMBL/GenBank/DDBJ whole genome shotgun (WGS) entry which is preliminary data.</text>
</comment>
<dbReference type="PANTHER" id="PTHR37832">
    <property type="entry name" value="BLL2683 PROTEIN"/>
    <property type="match status" value="1"/>
</dbReference>
<reference evidence="2 3" key="1">
    <citation type="journal article" date="2020" name="Cell Host Microbe">
        <title>Functional and Genomic Variation between Human-Derived Isolates of Lachnospiraceae Reveals Inter- and Intra-Species Diversity.</title>
        <authorList>
            <person name="Sorbara M.T."/>
            <person name="Littmann E.R."/>
            <person name="Fontana E."/>
            <person name="Moody T.U."/>
            <person name="Kohout C.E."/>
            <person name="Gjonbalaj M."/>
            <person name="Eaton V."/>
            <person name="Seok R."/>
            <person name="Leiner I.M."/>
            <person name="Pamer E.G."/>
        </authorList>
    </citation>
    <scope>NUCLEOTIDE SEQUENCE [LARGE SCALE GENOMIC DNA]</scope>
    <source>
        <strain evidence="2 3">MSK.17.74</strain>
    </source>
</reference>
<dbReference type="EMBL" id="JAAITS010000002">
    <property type="protein sequence ID" value="NSG84060.1"/>
    <property type="molecule type" value="Genomic_DNA"/>
</dbReference>
<dbReference type="Gene3D" id="3.30.70.100">
    <property type="match status" value="1"/>
</dbReference>
<dbReference type="InterPro" id="IPR013097">
    <property type="entry name" value="Dabb"/>
</dbReference>
<proteinExistence type="predicted"/>
<evidence type="ECO:0000259" key="1">
    <source>
        <dbReference type="PROSITE" id="PS51502"/>
    </source>
</evidence>
<dbReference type="PROSITE" id="PS51502">
    <property type="entry name" value="S_R_A_B_BARREL"/>
    <property type="match status" value="1"/>
</dbReference>
<dbReference type="Proteomes" id="UP001644719">
    <property type="component" value="Unassembled WGS sequence"/>
</dbReference>